<protein>
    <recommendedName>
        <fullName evidence="2">N-acetyltransferase domain-containing protein</fullName>
    </recommendedName>
</protein>
<sequence length="179" mass="19780">MRMWRHPGVRRRFARNQTGDLVGTSITVPVCRDTLPLLINDPLCAPLLRALWTPEQLAALSATVDESEVYYAIALAYTSWNPEATRAALMRDWFGLYARGGMYLCTVSLPGWRRLLEAAGFQRVESARPDLWDLDGAGYVLDLRHRGVDGWIDSLIDNAGDELPPPAKVVAASDPDAAA</sequence>
<organism evidence="1">
    <name type="scientific">uncultured Chloroflexota bacterium</name>
    <dbReference type="NCBI Taxonomy" id="166587"/>
    <lineage>
        <taxon>Bacteria</taxon>
        <taxon>Bacillati</taxon>
        <taxon>Chloroflexota</taxon>
        <taxon>environmental samples</taxon>
    </lineage>
</organism>
<name>A0A6J4KB58_9CHLR</name>
<evidence type="ECO:0000313" key="1">
    <source>
        <dbReference type="EMBL" id="CAA9300575.1"/>
    </source>
</evidence>
<proteinExistence type="predicted"/>
<dbReference type="EMBL" id="CADCTC010000293">
    <property type="protein sequence ID" value="CAA9300575.1"/>
    <property type="molecule type" value="Genomic_DNA"/>
</dbReference>
<evidence type="ECO:0008006" key="2">
    <source>
        <dbReference type="Google" id="ProtNLM"/>
    </source>
</evidence>
<dbReference type="AlphaFoldDB" id="A0A6J4KB58"/>
<gene>
    <name evidence="1" type="ORF">AVDCRST_MAG77-5960</name>
</gene>
<accession>A0A6J4KB58</accession>
<reference evidence="1" key="1">
    <citation type="submission" date="2020-02" db="EMBL/GenBank/DDBJ databases">
        <authorList>
            <person name="Meier V. D."/>
        </authorList>
    </citation>
    <scope>NUCLEOTIDE SEQUENCE</scope>
    <source>
        <strain evidence="1">AVDCRST_MAG77</strain>
    </source>
</reference>